<dbReference type="SUPFAM" id="SSF55154">
    <property type="entry name" value="CYTH-like phosphatases"/>
    <property type="match status" value="1"/>
</dbReference>
<keyword evidence="6" id="KW-0539">Nucleus</keyword>
<evidence type="ECO:0000256" key="8">
    <source>
        <dbReference type="ARBA" id="ARBA00047740"/>
    </source>
</evidence>
<dbReference type="GO" id="GO:0005634">
    <property type="term" value="C:nucleus"/>
    <property type="evidence" value="ECO:0007669"/>
    <property type="project" value="UniProtKB-SubCell"/>
</dbReference>
<feature type="domain" description="mRNA triphosphatase Cet1-like" evidence="9">
    <location>
        <begin position="32"/>
        <end position="197"/>
    </location>
</feature>
<comment type="subcellular location">
    <subcellularLocation>
        <location evidence="2">Nucleus</location>
    </subcellularLocation>
</comment>
<dbReference type="PANTHER" id="PTHR28118:SF1">
    <property type="entry name" value="POLYNUCLEOTIDE 5'-TRIPHOSPHATASE CTL1-RELATED"/>
    <property type="match status" value="1"/>
</dbReference>
<keyword evidence="4" id="KW-0507">mRNA processing</keyword>
<comment type="catalytic activity">
    <reaction evidence="8">
        <text>a 5'-end triphospho-ribonucleoside in mRNA + H2O = a 5'-end diphospho-ribonucleoside in mRNA + phosphate + H(+)</text>
        <dbReference type="Rhea" id="RHEA:67004"/>
        <dbReference type="Rhea" id="RHEA-COMP:17164"/>
        <dbReference type="Rhea" id="RHEA-COMP:17165"/>
        <dbReference type="ChEBI" id="CHEBI:15377"/>
        <dbReference type="ChEBI" id="CHEBI:15378"/>
        <dbReference type="ChEBI" id="CHEBI:43474"/>
        <dbReference type="ChEBI" id="CHEBI:167616"/>
        <dbReference type="ChEBI" id="CHEBI:167618"/>
        <dbReference type="EC" id="3.6.1.74"/>
    </reaction>
    <physiologicalReaction direction="left-to-right" evidence="8">
        <dbReference type="Rhea" id="RHEA:67005"/>
    </physiologicalReaction>
</comment>
<dbReference type="InterPro" id="IPR033469">
    <property type="entry name" value="CYTH-like_dom_sf"/>
</dbReference>
<dbReference type="GO" id="GO:0006397">
    <property type="term" value="P:mRNA processing"/>
    <property type="evidence" value="ECO:0007669"/>
    <property type="project" value="UniProtKB-KW"/>
</dbReference>
<evidence type="ECO:0000256" key="5">
    <source>
        <dbReference type="ARBA" id="ARBA00022801"/>
    </source>
</evidence>
<dbReference type="PANTHER" id="PTHR28118">
    <property type="entry name" value="POLYNUCLEOTIDE 5'-TRIPHOSPHATASE-RELATED"/>
    <property type="match status" value="1"/>
</dbReference>
<dbReference type="InterPro" id="IPR037009">
    <property type="entry name" value="mRNA_triPase_Cet1_sf"/>
</dbReference>
<evidence type="ECO:0000256" key="1">
    <source>
        <dbReference type="ARBA" id="ARBA00001946"/>
    </source>
</evidence>
<evidence type="ECO:0000313" key="11">
    <source>
        <dbReference type="Proteomes" id="UP000187209"/>
    </source>
</evidence>
<dbReference type="AlphaFoldDB" id="A0A1R2BPF2"/>
<dbReference type="EC" id="3.6.1.74" evidence="7"/>
<evidence type="ECO:0000256" key="6">
    <source>
        <dbReference type="ARBA" id="ARBA00023242"/>
    </source>
</evidence>
<gene>
    <name evidence="10" type="ORF">SteCoe_21542</name>
</gene>
<evidence type="ECO:0000313" key="10">
    <source>
        <dbReference type="EMBL" id="OMJ78617.1"/>
    </source>
</evidence>
<proteinExistence type="inferred from homology"/>
<dbReference type="Gene3D" id="3.20.100.10">
    <property type="entry name" value="mRNA triphosphatase Cet1-like"/>
    <property type="match status" value="1"/>
</dbReference>
<dbReference type="Pfam" id="PF02940">
    <property type="entry name" value="mRNA_triPase"/>
    <property type="match status" value="1"/>
</dbReference>
<accession>A0A1R2BPF2</accession>
<evidence type="ECO:0000256" key="4">
    <source>
        <dbReference type="ARBA" id="ARBA00022664"/>
    </source>
</evidence>
<evidence type="ECO:0000256" key="3">
    <source>
        <dbReference type="ARBA" id="ARBA00006345"/>
    </source>
</evidence>
<dbReference type="GO" id="GO:0140818">
    <property type="term" value="F:mRNA 5'-triphosphate monophosphatase activity"/>
    <property type="evidence" value="ECO:0007669"/>
    <property type="project" value="UniProtKB-EC"/>
</dbReference>
<protein>
    <recommendedName>
        <fullName evidence="7">mRNA 5'-phosphatase</fullName>
        <ecNumber evidence="7">3.6.1.74</ecNumber>
    </recommendedName>
</protein>
<comment type="similarity">
    <text evidence="3">Belongs to the fungal TPase family.</text>
</comment>
<dbReference type="InterPro" id="IPR004206">
    <property type="entry name" value="mRNA_triPase_Cet1"/>
</dbReference>
<comment type="cofactor">
    <cofactor evidence="1">
        <name>Mg(2+)</name>
        <dbReference type="ChEBI" id="CHEBI:18420"/>
    </cofactor>
</comment>
<organism evidence="10 11">
    <name type="scientific">Stentor coeruleus</name>
    <dbReference type="NCBI Taxonomy" id="5963"/>
    <lineage>
        <taxon>Eukaryota</taxon>
        <taxon>Sar</taxon>
        <taxon>Alveolata</taxon>
        <taxon>Ciliophora</taxon>
        <taxon>Postciliodesmatophora</taxon>
        <taxon>Heterotrichea</taxon>
        <taxon>Heterotrichida</taxon>
        <taxon>Stentoridae</taxon>
        <taxon>Stentor</taxon>
    </lineage>
</organism>
<dbReference type="EMBL" id="MPUH01000513">
    <property type="protein sequence ID" value="OMJ78617.1"/>
    <property type="molecule type" value="Genomic_DNA"/>
</dbReference>
<dbReference type="CDD" id="cd07470">
    <property type="entry name" value="CYTH-like_mRNA_RTPase"/>
    <property type="match status" value="1"/>
</dbReference>
<evidence type="ECO:0000256" key="2">
    <source>
        <dbReference type="ARBA" id="ARBA00004123"/>
    </source>
</evidence>
<dbReference type="Proteomes" id="UP000187209">
    <property type="component" value="Unassembled WGS sequence"/>
</dbReference>
<dbReference type="OrthoDB" id="272147at2759"/>
<sequence length="287" mass="33203">MEISRTALGTPYREDDRIVLLAQFISEYYTSPNIEIEVKIGTFFLNSSTQQISHISEINMQNIPGRFESSLQPLMFFSLLELLKITCPNFIFFETEDSLYTCSDRNSKIRQTIGQNNEIIAIIKKTRIADKNFLINSHGSGIRISANIEEGIDKIPEESKFYVLRKKKRYSFRHLYLVIDLTEVSMNNKVFYEAEIEIVDFPFVKTHANNFLLGLDKGGLIGIARKIWQNSLALSYHKPKAMVVRVSENLELMEDRERVYKKFIGSDFPLIGDYLFCIAKELENVEP</sequence>
<keyword evidence="5" id="KW-0378">Hydrolase</keyword>
<evidence type="ECO:0000259" key="9">
    <source>
        <dbReference type="Pfam" id="PF02940"/>
    </source>
</evidence>
<evidence type="ECO:0000256" key="7">
    <source>
        <dbReference type="ARBA" id="ARBA00035028"/>
    </source>
</evidence>
<name>A0A1R2BPF2_9CILI</name>
<dbReference type="InterPro" id="IPR040343">
    <property type="entry name" value="Cet1/Ctl1"/>
</dbReference>
<keyword evidence="11" id="KW-1185">Reference proteome</keyword>
<reference evidence="10 11" key="1">
    <citation type="submission" date="2016-11" db="EMBL/GenBank/DDBJ databases">
        <title>The macronuclear genome of Stentor coeruleus: a giant cell with tiny introns.</title>
        <authorList>
            <person name="Slabodnick M."/>
            <person name="Ruby J.G."/>
            <person name="Reiff S.B."/>
            <person name="Swart E.C."/>
            <person name="Gosai S."/>
            <person name="Prabakaran S."/>
            <person name="Witkowska E."/>
            <person name="Larue G.E."/>
            <person name="Fisher S."/>
            <person name="Freeman R.M."/>
            <person name="Gunawardena J."/>
            <person name="Chu W."/>
            <person name="Stover N.A."/>
            <person name="Gregory B.D."/>
            <person name="Nowacki M."/>
            <person name="Derisi J."/>
            <person name="Roy S.W."/>
            <person name="Marshall W.F."/>
            <person name="Sood P."/>
        </authorList>
    </citation>
    <scope>NUCLEOTIDE SEQUENCE [LARGE SCALE GENOMIC DNA]</scope>
    <source>
        <strain evidence="10">WM001</strain>
    </source>
</reference>
<comment type="caution">
    <text evidence="10">The sequence shown here is derived from an EMBL/GenBank/DDBJ whole genome shotgun (WGS) entry which is preliminary data.</text>
</comment>
<dbReference type="GO" id="GO:0004651">
    <property type="term" value="F:polynucleotide 5'-phosphatase activity"/>
    <property type="evidence" value="ECO:0007669"/>
    <property type="project" value="InterPro"/>
</dbReference>